<organism evidence="1 2">
    <name type="scientific">Antarctobacter heliothermus</name>
    <dbReference type="NCBI Taxonomy" id="74033"/>
    <lineage>
        <taxon>Bacteria</taxon>
        <taxon>Pseudomonadati</taxon>
        <taxon>Pseudomonadota</taxon>
        <taxon>Alphaproteobacteria</taxon>
        <taxon>Rhodobacterales</taxon>
        <taxon>Roseobacteraceae</taxon>
        <taxon>Antarctobacter</taxon>
    </lineage>
</organism>
<accession>A0A239DVU0</accession>
<name>A0A239DVU0_9RHOB</name>
<protein>
    <submittedName>
        <fullName evidence="1">Uncharacterized protein</fullName>
    </submittedName>
</protein>
<dbReference type="SUPFAM" id="SSF52096">
    <property type="entry name" value="ClpP/crotonase"/>
    <property type="match status" value="1"/>
</dbReference>
<dbReference type="InterPro" id="IPR029045">
    <property type="entry name" value="ClpP/crotonase-like_dom_sf"/>
</dbReference>
<dbReference type="Proteomes" id="UP000198440">
    <property type="component" value="Unassembled WGS sequence"/>
</dbReference>
<evidence type="ECO:0000313" key="1">
    <source>
        <dbReference type="EMBL" id="SNS35853.1"/>
    </source>
</evidence>
<reference evidence="1 2" key="1">
    <citation type="submission" date="2017-06" db="EMBL/GenBank/DDBJ databases">
        <authorList>
            <person name="Kim H.J."/>
            <person name="Triplett B.A."/>
        </authorList>
    </citation>
    <scope>NUCLEOTIDE SEQUENCE [LARGE SCALE GENOMIC DNA]</scope>
    <source>
        <strain evidence="1 2">DSM 11445</strain>
    </source>
</reference>
<proteinExistence type="predicted"/>
<gene>
    <name evidence="1" type="ORF">SAMN04488078_101226</name>
</gene>
<sequence>MCPPERPVSLPLNTLGINVFRHFLVVLFCGLASLAQAGTLTRTDEGICSLRFEGQIVPGDLELFGEALAGGSFGAVCLNSPGGSLIEATKIAEFIESRYLGTVIEDGDSCLSACSLIFMLGTKKLGSVGSDEWSRRLEMGLSRRMHVNGTLGFHRPAPTLDTSRSYSAKDMSAAFDVAVNAALEFMRLANSYKPSDGTGAMKPDLIEKLLQHKGQDFYYIDTVDKAGRWDIEIFGYPEPRHAGAREALNACDNTSNWFKGLAPVPVIDANQAMLDSLVYKRARDLQPENEDGIYYFYEVQGRDDVSDLGAGPGERICEIGIYYNEEYVSDKLSVMGCGGDTVFGPSFGQRCNDGDDAGIYLEVSPLSIFSSETRLRDLPDKVAEIDRVSPEFEMGQSRRTIASCYPKEGRFVRVSEGPRLEIVDSTDKPRKRIALAQEWLSLTIGPEETRFTGPDNNRKVCKDWCDLHDGKFSSPEADRAPEMVQTCKDMSLVWWSVVLPDGRSGWTPAQYLMP</sequence>
<dbReference type="EMBL" id="FZON01000012">
    <property type="protein sequence ID" value="SNS35853.1"/>
    <property type="molecule type" value="Genomic_DNA"/>
</dbReference>
<dbReference type="AlphaFoldDB" id="A0A239DVU0"/>
<evidence type="ECO:0000313" key="2">
    <source>
        <dbReference type="Proteomes" id="UP000198440"/>
    </source>
</evidence>